<name>A0A2S7K994_9PROT</name>
<feature type="domain" description="Ribonucleotide reductase large subunit C-terminal" evidence="14">
    <location>
        <begin position="808"/>
        <end position="917"/>
    </location>
</feature>
<dbReference type="AlphaFoldDB" id="A0A2S7K994"/>
<dbReference type="SUPFAM" id="SSF51998">
    <property type="entry name" value="PFL-like glycyl radical enzymes"/>
    <property type="match status" value="1"/>
</dbReference>
<comment type="function">
    <text evidence="11 13">Catalyzes the reduction of ribonucleotides to deoxyribonucleotides. May function to provide a pool of deoxyribonucleotide precursors for DNA repair during oxygen limitation and/or for immediate growth after restoration of oxygen.</text>
</comment>
<keyword evidence="8 13" id="KW-0560">Oxidoreductase</keyword>
<keyword evidence="9" id="KW-1015">Disulfide bond</keyword>
<evidence type="ECO:0000256" key="8">
    <source>
        <dbReference type="ARBA" id="ARBA00023002"/>
    </source>
</evidence>
<evidence type="ECO:0000256" key="13">
    <source>
        <dbReference type="RuleBase" id="RU364064"/>
    </source>
</evidence>
<evidence type="ECO:0000259" key="16">
    <source>
        <dbReference type="Pfam" id="PF12637"/>
    </source>
</evidence>
<sequence>MRIERRFSEEKGAPYGGVVFRRADSEIRSLSGEIIFEMRDIEVPKAWSQTAVDILAQKYLRKAGVPAKTKRVKEKGVPVFLQRSMPDIAALAKMPAGERYGPETSAREVFDRMAGAWTYWGWKGGYFDDEEAALAYMDEMRAMLALQAGAPNSPQWFNTGLHWAYGIDAAGQGHFYVDHATGALTESDSAYERPQPHACFIQSVDDSLTGDGGVMDLWKREALLFKYGSGSGTNFSNIRGADEPLSSGGKSSGLLSFLKVGDAAAGAVKSGGTTRRAAKMVVVDIDHPDIEDFVSWKTREEEKVAALVSGSRLLAKHLPRVLDACWQGEGKVGDAQDARFDPKQNEALKTAVKEARQAFVPDASIRRVIDFARQGYRRIDVETFDLDWDSEGYRTVSGQNANNSVRVTDAFLSAVNDDATWSLTRRTDGETTKTIRARALWSNICSAAWTCADPGLQFHDTINAWHTCPAGGEIRASNPCSEYMFLDDTACNLASLNLLKFKTEDGFDADLFEHACRLWTLTLEISVLMAQYPAAEIARRSYDYRTLGLGFANLGGLLMSSGVAYDSEEGRAVAAGVSALMTGAAYRASAEIASAVGPFPQFADNRDAMLRVLRNHRRACAGTAIGGAFEGLAVEPMLFDADACPWGELTEAARRVWNEAYELGTINGFRNAQVSVVAPTGTIGLVMDCDTTGIEPDFALVKFKKLAGGGMLKIVNRAVPAALQSLGYSQAEIEDIGYYAAGRGTLEGAPGVSLVDLRGEGFEDRHIKALEDRLKTAFDLTYAFTPQALGEDFCMHVLGMRESELNLTGYEVLRFLGFTDEEIHQANLYCCGAMTVEGAPHLKQEHYPVFDCATPCGRIGTRALPVEAHLKMMAAAQPFISGAISKTVNLPNYASIGDCAKAYMLAWRMGLKSIALYRDGSKLSQPLAAALLAPESLEQEEEDFEAEIADAPAAEKSKIVAERIVERIIERTPGRRRLPDRRKGYIQKAIVGGHKVYLHTGEFDDGELGEVFIDMHKEGAAFRSLMNNFAIAVSLGLQYGVPLEEFVDAYVFTRFEPAGPVQGNDQIKNATSILDYIFRELAISYLGRADLAHVHPEETAIDSIGRGVDEEKTQADATKLISKGFSRSTVTDNLVILRGGDFDRLRHSANEAGKPQNQEQDEEEDIEVEIEDVDEEARAESAPEIEAQIAKLADAVNQKAPRGVLATPGGARSEARIKGYEGDACAECGQFTLVRNGACLRCDSCGASTGCS</sequence>
<dbReference type="InterPro" id="IPR050862">
    <property type="entry name" value="RdRp_reductase_class-2"/>
</dbReference>
<comment type="similarity">
    <text evidence="2 13">Belongs to the ribonucleoside diphosphate reductase class-2 family.</text>
</comment>
<evidence type="ECO:0000256" key="3">
    <source>
        <dbReference type="ARBA" id="ARBA00012274"/>
    </source>
</evidence>
<evidence type="ECO:0000256" key="5">
    <source>
        <dbReference type="ARBA" id="ARBA00022628"/>
    </source>
</evidence>
<dbReference type="CDD" id="cd02888">
    <property type="entry name" value="RNR_II_dimer"/>
    <property type="match status" value="1"/>
</dbReference>
<keyword evidence="10 13" id="KW-0170">Cobalt</keyword>
<dbReference type="GO" id="GO:0004748">
    <property type="term" value="F:ribonucleoside-diphosphate reductase activity, thioredoxin disulfide as acceptor"/>
    <property type="evidence" value="ECO:0007669"/>
    <property type="project" value="UniProtKB-EC"/>
</dbReference>
<evidence type="ECO:0000256" key="1">
    <source>
        <dbReference type="ARBA" id="ARBA00001922"/>
    </source>
</evidence>
<dbReference type="GO" id="GO:0031419">
    <property type="term" value="F:cobalamin binding"/>
    <property type="evidence" value="ECO:0007669"/>
    <property type="project" value="UniProtKB-KW"/>
</dbReference>
<keyword evidence="7 13" id="KW-0547">Nucleotide-binding</keyword>
<comment type="cofactor">
    <cofactor evidence="1 13">
        <name>adenosylcob(III)alamin</name>
        <dbReference type="ChEBI" id="CHEBI:18408"/>
    </cofactor>
</comment>
<evidence type="ECO:0000313" key="18">
    <source>
        <dbReference type="Proteomes" id="UP000239504"/>
    </source>
</evidence>
<dbReference type="PRINTS" id="PR01183">
    <property type="entry name" value="RIBORDTASEM1"/>
</dbReference>
<dbReference type="InterPro" id="IPR024434">
    <property type="entry name" value="TSCPD_dom"/>
</dbReference>
<reference evidence="17 18" key="1">
    <citation type="submission" date="2017-12" db="EMBL/GenBank/DDBJ databases">
        <authorList>
            <person name="Hurst M.R.H."/>
        </authorList>
    </citation>
    <scope>NUCLEOTIDE SEQUENCE [LARGE SCALE GENOMIC DNA]</scope>
    <source>
        <strain evidence="17 18">SY-3-19</strain>
    </source>
</reference>
<comment type="catalytic activity">
    <reaction evidence="12 13">
        <text>a 2'-deoxyribonucleoside 5'-diphosphate + [thioredoxin]-disulfide + H2O = a ribonucleoside 5'-diphosphate + [thioredoxin]-dithiol</text>
        <dbReference type="Rhea" id="RHEA:23252"/>
        <dbReference type="Rhea" id="RHEA-COMP:10698"/>
        <dbReference type="Rhea" id="RHEA-COMP:10700"/>
        <dbReference type="ChEBI" id="CHEBI:15377"/>
        <dbReference type="ChEBI" id="CHEBI:29950"/>
        <dbReference type="ChEBI" id="CHEBI:50058"/>
        <dbReference type="ChEBI" id="CHEBI:57930"/>
        <dbReference type="ChEBI" id="CHEBI:73316"/>
        <dbReference type="EC" id="1.17.4.1"/>
    </reaction>
</comment>
<dbReference type="Pfam" id="PF02867">
    <property type="entry name" value="Ribonuc_red_lgC"/>
    <property type="match status" value="2"/>
</dbReference>
<dbReference type="Proteomes" id="UP000239504">
    <property type="component" value="Unassembled WGS sequence"/>
</dbReference>
<keyword evidence="18" id="KW-1185">Reference proteome</keyword>
<comment type="caution">
    <text evidence="17">The sequence shown here is derived from an EMBL/GenBank/DDBJ whole genome shotgun (WGS) entry which is preliminary data.</text>
</comment>
<dbReference type="PANTHER" id="PTHR43371:SF1">
    <property type="entry name" value="RIBONUCLEOSIDE-DIPHOSPHATE REDUCTASE"/>
    <property type="match status" value="1"/>
</dbReference>
<dbReference type="GO" id="GO:0071897">
    <property type="term" value="P:DNA biosynthetic process"/>
    <property type="evidence" value="ECO:0007669"/>
    <property type="project" value="UniProtKB-KW"/>
</dbReference>
<dbReference type="RefSeq" id="WP_104828667.1">
    <property type="nucleotide sequence ID" value="NZ_PJCH01000003.1"/>
</dbReference>
<dbReference type="InterPro" id="IPR013678">
    <property type="entry name" value="RNR_2_N"/>
</dbReference>
<dbReference type="EC" id="1.17.4.1" evidence="3 13"/>
<dbReference type="InterPro" id="IPR000788">
    <property type="entry name" value="RNR_lg_C"/>
</dbReference>
<dbReference type="EMBL" id="PJCH01000003">
    <property type="protein sequence ID" value="PQA89029.1"/>
    <property type="molecule type" value="Genomic_DNA"/>
</dbReference>
<keyword evidence="5 13" id="KW-0846">Cobalamin</keyword>
<dbReference type="GO" id="GO:0000166">
    <property type="term" value="F:nucleotide binding"/>
    <property type="evidence" value="ECO:0007669"/>
    <property type="project" value="UniProtKB-KW"/>
</dbReference>
<dbReference type="Gene3D" id="3.20.70.20">
    <property type="match status" value="3"/>
</dbReference>
<evidence type="ECO:0000256" key="4">
    <source>
        <dbReference type="ARBA" id="ARBA00014409"/>
    </source>
</evidence>
<feature type="domain" description="TSCPD" evidence="16">
    <location>
        <begin position="978"/>
        <end position="1083"/>
    </location>
</feature>
<protein>
    <recommendedName>
        <fullName evidence="4 13">Vitamin B12-dependent ribonucleotide reductase</fullName>
        <ecNumber evidence="3 13">1.17.4.1</ecNumber>
    </recommendedName>
</protein>
<dbReference type="OrthoDB" id="9762933at2"/>
<accession>A0A2S7K994</accession>
<dbReference type="Pfam" id="PF12637">
    <property type="entry name" value="TSCPD"/>
    <property type="match status" value="1"/>
</dbReference>
<evidence type="ECO:0000256" key="9">
    <source>
        <dbReference type="ARBA" id="ARBA00023157"/>
    </source>
</evidence>
<evidence type="ECO:0000313" key="17">
    <source>
        <dbReference type="EMBL" id="PQA89029.1"/>
    </source>
</evidence>
<feature type="domain" description="Ribonucleotide reductase class II vitamin B12-dependent N-terminal" evidence="15">
    <location>
        <begin position="22"/>
        <end position="147"/>
    </location>
</feature>
<proteinExistence type="inferred from homology"/>
<organism evidence="17 18">
    <name type="scientific">Hyphococcus luteus</name>
    <dbReference type="NCBI Taxonomy" id="2058213"/>
    <lineage>
        <taxon>Bacteria</taxon>
        <taxon>Pseudomonadati</taxon>
        <taxon>Pseudomonadota</taxon>
        <taxon>Alphaproteobacteria</taxon>
        <taxon>Parvularculales</taxon>
        <taxon>Parvularculaceae</taxon>
        <taxon>Hyphococcus</taxon>
    </lineage>
</organism>
<dbReference type="InterPro" id="IPR029072">
    <property type="entry name" value="YebC-like"/>
</dbReference>
<evidence type="ECO:0000259" key="15">
    <source>
        <dbReference type="Pfam" id="PF08471"/>
    </source>
</evidence>
<dbReference type="NCBIfam" id="TIGR02504">
    <property type="entry name" value="NrdJ_Z"/>
    <property type="match status" value="1"/>
</dbReference>
<dbReference type="PANTHER" id="PTHR43371">
    <property type="entry name" value="VITAMIN B12-DEPENDENT RIBONUCLEOTIDE REDUCTASE"/>
    <property type="match status" value="1"/>
</dbReference>
<dbReference type="Pfam" id="PF08471">
    <property type="entry name" value="Ribonuc_red_2_N"/>
    <property type="match status" value="1"/>
</dbReference>
<evidence type="ECO:0000256" key="11">
    <source>
        <dbReference type="ARBA" id="ARBA00025437"/>
    </source>
</evidence>
<keyword evidence="6 13" id="KW-0237">DNA synthesis</keyword>
<gene>
    <name evidence="17" type="ORF">CW354_03515</name>
</gene>
<dbReference type="SUPFAM" id="SSF75625">
    <property type="entry name" value="YebC-like"/>
    <property type="match status" value="1"/>
</dbReference>
<feature type="domain" description="Ribonucleotide reductase large subunit C-terminal" evidence="14">
    <location>
        <begin position="198"/>
        <end position="737"/>
    </location>
</feature>
<evidence type="ECO:0000259" key="14">
    <source>
        <dbReference type="Pfam" id="PF02867"/>
    </source>
</evidence>
<evidence type="ECO:0000256" key="6">
    <source>
        <dbReference type="ARBA" id="ARBA00022634"/>
    </source>
</evidence>
<evidence type="ECO:0000256" key="10">
    <source>
        <dbReference type="ARBA" id="ARBA00023285"/>
    </source>
</evidence>
<evidence type="ECO:0000256" key="12">
    <source>
        <dbReference type="ARBA" id="ARBA00047754"/>
    </source>
</evidence>
<dbReference type="NCBIfam" id="NF005736">
    <property type="entry name" value="PRK07562.1"/>
    <property type="match status" value="1"/>
</dbReference>
<dbReference type="InterPro" id="IPR013344">
    <property type="entry name" value="RNR_NrdJ/NrdZ"/>
</dbReference>
<evidence type="ECO:0000256" key="7">
    <source>
        <dbReference type="ARBA" id="ARBA00022741"/>
    </source>
</evidence>
<dbReference type="GO" id="GO:0050897">
    <property type="term" value="F:cobalt ion binding"/>
    <property type="evidence" value="ECO:0007669"/>
    <property type="project" value="InterPro"/>
</dbReference>
<evidence type="ECO:0000256" key="2">
    <source>
        <dbReference type="ARBA" id="ARBA00007405"/>
    </source>
</evidence>